<dbReference type="OrthoDB" id="535509at2759"/>
<keyword evidence="5" id="KW-1185">Reference proteome</keyword>
<dbReference type="InterPro" id="IPR001245">
    <property type="entry name" value="Ser-Thr/Tyr_kinase_cat_dom"/>
</dbReference>
<sequence>MATTSLDAIHMRSSDLIKKERLDYGGFGEVYLCYHKTLGHVVLKSVFTGSVRNEGSKRSLMEEGTLMTRLCHERVVKLLGVIMEEQDYSLVMELIPKGNLQAMLQKVQVPTSIKGRITLEILEGMVYLTENQVIHKDLKPENILVDKDFHIKIADLGLATCQAWSKLTRDESRRKSRGGSGCAVDNRGAGTLTYMAPEHLEDINARSTEKSDVYSFAIVLWVIISGQDPYENAINETHINSCVRNGHRPAMDLIAEDTPKEMVELMKSCWQQDPQNRPTFAKNLEELIERDSVRLRELYEGPEGLTEKMRSLLILPPEMSTDGPAPLLSSDRTPTPGPVEASIEDLHFLSCMTSVEEPGGHIQADAKVVAGDGSGSGATLEQKLDMELKYHKNGSYTYVSQPDSARACQPDDATSSQPRRAVSDHAGWQSTGDHHYHHAPLSSVRPAPGEPSENSCFRPTSSLYSMESSVPYDTDRRPVLSTTYSAPSLGEQLLPSQASSYDRQKSCPVYPVWETKETLAHDLATGLRFASCKIAPLQDSGSQGLFINNSSAIQIGNNNSLSIRGSDSGLGVTTSSALKEALQKYEHLTVTEEHLDLLRDNIGSNWRHCGRRLGLTNVEVDALDHDYSRDGLQEKVHQMLERWRMKEGSVGCTVGKLCQALDGRISVDVIQKLLYACVNTSRSFS</sequence>
<dbReference type="PROSITE" id="PS50011">
    <property type="entry name" value="PROTEIN_KINASE_DOM"/>
    <property type="match status" value="1"/>
</dbReference>
<evidence type="ECO:0000256" key="1">
    <source>
        <dbReference type="SAM" id="MobiDB-lite"/>
    </source>
</evidence>
<dbReference type="Pfam" id="PF12721">
    <property type="entry name" value="RHIM"/>
    <property type="match status" value="1"/>
</dbReference>
<dbReference type="InterPro" id="IPR000488">
    <property type="entry name" value="Death_dom"/>
</dbReference>
<dbReference type="GO" id="GO:0004706">
    <property type="term" value="F:JUN kinase kinase kinase activity"/>
    <property type="evidence" value="ECO:0007669"/>
    <property type="project" value="TreeGrafter"/>
</dbReference>
<accession>A0A9Q0DTX2</accession>
<evidence type="ECO:0000259" key="2">
    <source>
        <dbReference type="PROSITE" id="PS50011"/>
    </source>
</evidence>
<organism evidence="4 5">
    <name type="scientific">Muraenolepis orangiensis</name>
    <name type="common">Patagonian moray cod</name>
    <dbReference type="NCBI Taxonomy" id="630683"/>
    <lineage>
        <taxon>Eukaryota</taxon>
        <taxon>Metazoa</taxon>
        <taxon>Chordata</taxon>
        <taxon>Craniata</taxon>
        <taxon>Vertebrata</taxon>
        <taxon>Euteleostomi</taxon>
        <taxon>Actinopterygii</taxon>
        <taxon>Neopterygii</taxon>
        <taxon>Teleostei</taxon>
        <taxon>Neoteleostei</taxon>
        <taxon>Acanthomorphata</taxon>
        <taxon>Zeiogadaria</taxon>
        <taxon>Gadariae</taxon>
        <taxon>Gadiformes</taxon>
        <taxon>Muraenolepidoidei</taxon>
        <taxon>Muraenolepididae</taxon>
        <taxon>Muraenolepis</taxon>
    </lineage>
</organism>
<dbReference type="Gene3D" id="1.10.533.10">
    <property type="entry name" value="Death Domain, Fas"/>
    <property type="match status" value="1"/>
</dbReference>
<feature type="domain" description="Protein kinase" evidence="2">
    <location>
        <begin position="16"/>
        <end position="288"/>
    </location>
</feature>
<dbReference type="SUPFAM" id="SSF56112">
    <property type="entry name" value="Protein kinase-like (PK-like)"/>
    <property type="match status" value="1"/>
</dbReference>
<dbReference type="SUPFAM" id="SSF47986">
    <property type="entry name" value="DEATH domain"/>
    <property type="match status" value="1"/>
</dbReference>
<evidence type="ECO:0008006" key="6">
    <source>
        <dbReference type="Google" id="ProtNLM"/>
    </source>
</evidence>
<reference evidence="4" key="1">
    <citation type="submission" date="2022-07" db="EMBL/GenBank/DDBJ databases">
        <title>Chromosome-level genome of Muraenolepis orangiensis.</title>
        <authorList>
            <person name="Kim J."/>
        </authorList>
    </citation>
    <scope>NUCLEOTIDE SEQUENCE</scope>
    <source>
        <strain evidence="4">KU_S4_2022</strain>
        <tissue evidence="4">Muscle</tissue>
    </source>
</reference>
<evidence type="ECO:0000259" key="3">
    <source>
        <dbReference type="PROSITE" id="PS50017"/>
    </source>
</evidence>
<dbReference type="GO" id="GO:0009893">
    <property type="term" value="P:positive regulation of metabolic process"/>
    <property type="evidence" value="ECO:0007669"/>
    <property type="project" value="UniProtKB-ARBA"/>
</dbReference>
<dbReference type="Pfam" id="PF00531">
    <property type="entry name" value="Death"/>
    <property type="match status" value="1"/>
</dbReference>
<dbReference type="GO" id="GO:0043123">
    <property type="term" value="P:positive regulation of canonical NF-kappaB signal transduction"/>
    <property type="evidence" value="ECO:0007669"/>
    <property type="project" value="UniProtKB-ARBA"/>
</dbReference>
<dbReference type="Gene3D" id="1.10.510.10">
    <property type="entry name" value="Transferase(Phosphotransferase) domain 1"/>
    <property type="match status" value="1"/>
</dbReference>
<dbReference type="PANTHER" id="PTHR44329">
    <property type="entry name" value="SERINE/THREONINE-PROTEIN KINASE TNNI3K-RELATED"/>
    <property type="match status" value="1"/>
</dbReference>
<dbReference type="PROSITE" id="PS50017">
    <property type="entry name" value="DEATH_DOMAIN"/>
    <property type="match status" value="1"/>
</dbReference>
<gene>
    <name evidence="4" type="ORF">NHX12_003630</name>
</gene>
<name>A0A9Q0DTX2_9TELE</name>
<dbReference type="GO" id="GO:0031349">
    <property type="term" value="P:positive regulation of defense response"/>
    <property type="evidence" value="ECO:0007669"/>
    <property type="project" value="UniProtKB-ARBA"/>
</dbReference>
<dbReference type="InterPro" id="IPR025735">
    <property type="entry name" value="RHIM"/>
</dbReference>
<dbReference type="AlphaFoldDB" id="A0A9Q0DTX2"/>
<dbReference type="PROSITE" id="PS00108">
    <property type="entry name" value="PROTEIN_KINASE_ST"/>
    <property type="match status" value="1"/>
</dbReference>
<dbReference type="SMART" id="SM00220">
    <property type="entry name" value="S_TKc"/>
    <property type="match status" value="1"/>
</dbReference>
<proteinExistence type="predicted"/>
<dbReference type="GO" id="GO:0071345">
    <property type="term" value="P:cellular response to cytokine stimulus"/>
    <property type="evidence" value="ECO:0007669"/>
    <property type="project" value="UniProtKB-ARBA"/>
</dbReference>
<protein>
    <recommendedName>
        <fullName evidence="6">Receptor-interacting serine/threonine-protein kinase 1</fullName>
    </recommendedName>
</protein>
<dbReference type="GO" id="GO:0005524">
    <property type="term" value="F:ATP binding"/>
    <property type="evidence" value="ECO:0007669"/>
    <property type="project" value="InterPro"/>
</dbReference>
<dbReference type="InterPro" id="IPR011029">
    <property type="entry name" value="DEATH-like_dom_sf"/>
</dbReference>
<feature type="domain" description="Death" evidence="3">
    <location>
        <begin position="591"/>
        <end position="677"/>
    </location>
</feature>
<dbReference type="InterPro" id="IPR051681">
    <property type="entry name" value="Ser/Thr_Kinases-Pseudokinases"/>
</dbReference>
<evidence type="ECO:0000313" key="5">
    <source>
        <dbReference type="Proteomes" id="UP001148018"/>
    </source>
</evidence>
<dbReference type="Pfam" id="PF07714">
    <property type="entry name" value="PK_Tyr_Ser-Thr"/>
    <property type="match status" value="1"/>
</dbReference>
<dbReference type="Proteomes" id="UP001148018">
    <property type="component" value="Unassembled WGS sequence"/>
</dbReference>
<evidence type="ECO:0000313" key="4">
    <source>
        <dbReference type="EMBL" id="KAJ3594323.1"/>
    </source>
</evidence>
<dbReference type="InterPro" id="IPR000719">
    <property type="entry name" value="Prot_kinase_dom"/>
</dbReference>
<dbReference type="SMART" id="SM00005">
    <property type="entry name" value="DEATH"/>
    <property type="match status" value="1"/>
</dbReference>
<dbReference type="InterPro" id="IPR011009">
    <property type="entry name" value="Kinase-like_dom_sf"/>
</dbReference>
<dbReference type="PANTHER" id="PTHR44329:SF6">
    <property type="entry name" value="RECEPTOR-INTERACTING SERINE_THREONINE-PROTEIN KINASE 1"/>
    <property type="match status" value="1"/>
</dbReference>
<feature type="region of interest" description="Disordered" evidence="1">
    <location>
        <begin position="401"/>
        <end position="460"/>
    </location>
</feature>
<comment type="caution">
    <text evidence="4">The sequence shown here is derived from an EMBL/GenBank/DDBJ whole genome shotgun (WGS) entry which is preliminary data.</text>
</comment>
<dbReference type="InterPro" id="IPR008271">
    <property type="entry name" value="Ser/Thr_kinase_AS"/>
</dbReference>
<dbReference type="EMBL" id="JANIIK010000111">
    <property type="protein sequence ID" value="KAJ3594323.1"/>
    <property type="molecule type" value="Genomic_DNA"/>
</dbReference>